<evidence type="ECO:0000256" key="5">
    <source>
        <dbReference type="ARBA" id="ARBA00023136"/>
    </source>
</evidence>
<feature type="transmembrane region" description="Helical" evidence="6">
    <location>
        <begin position="118"/>
        <end position="140"/>
    </location>
</feature>
<gene>
    <name evidence="8" type="ORF">ACH46_11080</name>
</gene>
<keyword evidence="5 6" id="KW-0472">Membrane</keyword>
<keyword evidence="2" id="KW-1003">Cell membrane</keyword>
<name>A0A0N9NBL0_9ACTN</name>
<dbReference type="EMBL" id="CP011853">
    <property type="protein sequence ID" value="ALG84939.1"/>
    <property type="molecule type" value="Genomic_DNA"/>
</dbReference>
<evidence type="ECO:0000256" key="3">
    <source>
        <dbReference type="ARBA" id="ARBA00022692"/>
    </source>
</evidence>
<proteinExistence type="predicted"/>
<evidence type="ECO:0000256" key="7">
    <source>
        <dbReference type="SAM" id="SignalP"/>
    </source>
</evidence>
<feature type="transmembrane region" description="Helical" evidence="6">
    <location>
        <begin position="39"/>
        <end position="66"/>
    </location>
</feature>
<comment type="subcellular location">
    <subcellularLocation>
        <location evidence="1">Cell membrane</location>
        <topology evidence="1">Multi-pass membrane protein</topology>
    </subcellularLocation>
</comment>
<reference evidence="9" key="1">
    <citation type="submission" date="2015-06" db="EMBL/GenBank/DDBJ databases">
        <title>Complete genome sequence and metabolic analysis of phthalate degradation pathway in Gordonia sp. QH-11.</title>
        <authorList>
            <person name="Jin D."/>
            <person name="Kong X."/>
            <person name="Bai Z."/>
        </authorList>
    </citation>
    <scope>NUCLEOTIDE SEQUENCE [LARGE SCALE GENOMIC DNA]</scope>
    <source>
        <strain evidence="9">QH-11</strain>
    </source>
</reference>
<keyword evidence="3 6" id="KW-0812">Transmembrane</keyword>
<reference evidence="8 9" key="2">
    <citation type="journal article" date="2017" name="Int. J. Syst. Evol. Microbiol.">
        <title>Gordonia phthalatica sp. nov., a di-n-butyl phthalate-degrading bacterium isolated from activated sludge.</title>
        <authorList>
            <person name="Jin D."/>
            <person name="Kong X."/>
            <person name="Jia M."/>
            <person name="Yu X."/>
            <person name="Wang X."/>
            <person name="Zhuang X."/>
            <person name="Deng Y."/>
            <person name="Bai Z."/>
        </authorList>
    </citation>
    <scope>NUCLEOTIDE SEQUENCE [LARGE SCALE GENOMIC DNA]</scope>
    <source>
        <strain evidence="8 9">QH-11</strain>
    </source>
</reference>
<accession>A0A0N9NBL0</accession>
<dbReference type="PANTHER" id="PTHR30086">
    <property type="entry name" value="ARGININE EXPORTER PROTEIN ARGO"/>
    <property type="match status" value="1"/>
</dbReference>
<protein>
    <submittedName>
        <fullName evidence="8">Lysine transporter LysE</fullName>
    </submittedName>
</protein>
<dbReference type="GO" id="GO:0005886">
    <property type="term" value="C:plasma membrane"/>
    <property type="evidence" value="ECO:0007669"/>
    <property type="project" value="UniProtKB-SubCell"/>
</dbReference>
<dbReference type="InterPro" id="IPR001123">
    <property type="entry name" value="LeuE-type"/>
</dbReference>
<feature type="transmembrane region" description="Helical" evidence="6">
    <location>
        <begin position="187"/>
        <end position="205"/>
    </location>
</feature>
<evidence type="ECO:0000256" key="6">
    <source>
        <dbReference type="SAM" id="Phobius"/>
    </source>
</evidence>
<evidence type="ECO:0000256" key="4">
    <source>
        <dbReference type="ARBA" id="ARBA00022989"/>
    </source>
</evidence>
<sequence length="206" mass="22036">MTASTWAALLGACLLISLTPGAGAINTMNNALNVGFRRAIWGILGQQLALLIQLVIVALGLGLVVTNSPTAFAVIRNVGAAYLVYLGVKQIRAKPTAADGEQTAAIDDGAWSMFTRGVWVNLLNPKAIVFLVAFIPGFVRSDGAVALQYTEIGATIVVVDLIIMWLFFALVGRTFRRVTGTPRGQRRLNIFFGVLFIGVGLMLVFL</sequence>
<dbReference type="Pfam" id="PF01810">
    <property type="entry name" value="LysE"/>
    <property type="match status" value="1"/>
</dbReference>
<dbReference type="OrthoDB" id="9784202at2"/>
<dbReference type="Proteomes" id="UP000063789">
    <property type="component" value="Chromosome"/>
</dbReference>
<feature type="signal peptide" evidence="7">
    <location>
        <begin position="1"/>
        <end position="24"/>
    </location>
</feature>
<dbReference type="GO" id="GO:0042970">
    <property type="term" value="F:homoserine transmembrane transporter activity"/>
    <property type="evidence" value="ECO:0007669"/>
    <property type="project" value="TreeGrafter"/>
</dbReference>
<keyword evidence="7" id="KW-0732">Signal</keyword>
<evidence type="ECO:0000256" key="2">
    <source>
        <dbReference type="ARBA" id="ARBA00022475"/>
    </source>
</evidence>
<evidence type="ECO:0000256" key="1">
    <source>
        <dbReference type="ARBA" id="ARBA00004651"/>
    </source>
</evidence>
<keyword evidence="9" id="KW-1185">Reference proteome</keyword>
<dbReference type="STRING" id="1136941.ACH46_11080"/>
<dbReference type="AlphaFoldDB" id="A0A0N9NBL0"/>
<dbReference type="PANTHER" id="PTHR30086:SF14">
    <property type="entry name" value="HOMOSERINE_HOMOSERINE LACTONE EFFLUX PROTEIN"/>
    <property type="match status" value="1"/>
</dbReference>
<dbReference type="RefSeq" id="WP_062392942.1">
    <property type="nucleotide sequence ID" value="NZ_CP011853.1"/>
</dbReference>
<organism evidence="8 9">
    <name type="scientific">Gordonia phthalatica</name>
    <dbReference type="NCBI Taxonomy" id="1136941"/>
    <lineage>
        <taxon>Bacteria</taxon>
        <taxon>Bacillati</taxon>
        <taxon>Actinomycetota</taxon>
        <taxon>Actinomycetes</taxon>
        <taxon>Mycobacteriales</taxon>
        <taxon>Gordoniaceae</taxon>
        <taxon>Gordonia</taxon>
    </lineage>
</organism>
<dbReference type="PATRIC" id="fig|1136941.3.peg.2262"/>
<keyword evidence="4 6" id="KW-1133">Transmembrane helix</keyword>
<evidence type="ECO:0000313" key="9">
    <source>
        <dbReference type="Proteomes" id="UP000063789"/>
    </source>
</evidence>
<feature type="transmembrane region" description="Helical" evidence="6">
    <location>
        <begin position="152"/>
        <end position="175"/>
    </location>
</feature>
<dbReference type="KEGG" id="goq:ACH46_11080"/>
<feature type="chain" id="PRO_5006037947" evidence="7">
    <location>
        <begin position="25"/>
        <end position="206"/>
    </location>
</feature>
<dbReference type="PIRSF" id="PIRSF006324">
    <property type="entry name" value="LeuE"/>
    <property type="match status" value="1"/>
</dbReference>
<evidence type="ECO:0000313" key="8">
    <source>
        <dbReference type="EMBL" id="ALG84939.1"/>
    </source>
</evidence>